<protein>
    <submittedName>
        <fullName evidence="1">Uncharacterized protein</fullName>
    </submittedName>
</protein>
<gene>
    <name evidence="1" type="ORF">ELQ90_12345</name>
</gene>
<reference evidence="1 2" key="1">
    <citation type="submission" date="2018-12" db="EMBL/GenBank/DDBJ databases">
        <authorList>
            <person name="Li F."/>
        </authorList>
    </citation>
    <scope>NUCLEOTIDE SEQUENCE [LARGE SCALE GENOMIC DNA]</scope>
    <source>
        <strain evidence="1 2">11W25H-1</strain>
    </source>
</reference>
<accession>A0A3S4A1U3</accession>
<comment type="caution">
    <text evidence="1">The sequence shown here is derived from an EMBL/GenBank/DDBJ whole genome shotgun (WGS) entry which is preliminary data.</text>
</comment>
<proteinExistence type="predicted"/>
<dbReference type="RefSeq" id="WP_128495600.1">
    <property type="nucleotide sequence ID" value="NZ_RZNB01000005.1"/>
</dbReference>
<dbReference type="Proteomes" id="UP000288547">
    <property type="component" value="Unassembled WGS sequence"/>
</dbReference>
<sequence length="59" mass="6279">MDIRNCPECGDDTMNAGLASWPGIDGPVDVTRCASDECDWVTIDSDLEVRVVDAHAVAA</sequence>
<dbReference type="EMBL" id="RZNB01000005">
    <property type="protein sequence ID" value="RWZ49553.1"/>
    <property type="molecule type" value="Genomic_DNA"/>
</dbReference>
<dbReference type="AlphaFoldDB" id="A0A3S4A1U3"/>
<evidence type="ECO:0000313" key="2">
    <source>
        <dbReference type="Proteomes" id="UP000288547"/>
    </source>
</evidence>
<name>A0A3S4A1U3_9MICO</name>
<evidence type="ECO:0000313" key="1">
    <source>
        <dbReference type="EMBL" id="RWZ49553.1"/>
    </source>
</evidence>
<organism evidence="1 2">
    <name type="scientific">Labedella phragmitis</name>
    <dbReference type="NCBI Taxonomy" id="2498849"/>
    <lineage>
        <taxon>Bacteria</taxon>
        <taxon>Bacillati</taxon>
        <taxon>Actinomycetota</taxon>
        <taxon>Actinomycetes</taxon>
        <taxon>Micrococcales</taxon>
        <taxon>Microbacteriaceae</taxon>
        <taxon>Labedella</taxon>
    </lineage>
</organism>
<keyword evidence="2" id="KW-1185">Reference proteome</keyword>
<dbReference type="OrthoDB" id="5120762at2"/>